<dbReference type="AlphaFoldDB" id="A0AB73RV04"/>
<accession>A0AB73RV04</accession>
<organism evidence="1 2">
    <name type="scientific">Helicobacter pylori</name>
    <name type="common">Campylobacter pylori</name>
    <dbReference type="NCBI Taxonomy" id="210"/>
    <lineage>
        <taxon>Bacteria</taxon>
        <taxon>Pseudomonadati</taxon>
        <taxon>Campylobacterota</taxon>
        <taxon>Epsilonproteobacteria</taxon>
        <taxon>Campylobacterales</taxon>
        <taxon>Helicobacteraceae</taxon>
        <taxon>Helicobacter</taxon>
    </lineage>
</organism>
<evidence type="ECO:0000313" key="1">
    <source>
        <dbReference type="EMBL" id="PDW29181.1"/>
    </source>
</evidence>
<gene>
    <name evidence="1" type="ORF">BB451_03310</name>
</gene>
<evidence type="ECO:0008006" key="3">
    <source>
        <dbReference type="Google" id="ProtNLM"/>
    </source>
</evidence>
<comment type="caution">
    <text evidence="1">The sequence shown here is derived from an EMBL/GenBank/DDBJ whole genome shotgun (WGS) entry which is preliminary data.</text>
</comment>
<sequence length="597" mass="70861">MKIISFENHSVCDKHLLIPCRIYCVELEIGHNDLGLNAMEKCALKLKELGVKDEELKGFLGFVGELDLLEPILEKIETKTLEEYKKIHAHFYYNLINQEFLHFVDLGRVRAIDGKELKNNIVEFFADSSFKAESLYYPKENNKSLNVNEIIIRKTIETSIKYHKQDTLRRAKVVSWHVLEEVYYLHAKAFDDSKEIRVECKNHPIEKMAEKLEETNPEWFKKWKEKQYTQTGESKPSKRIKVFKNFTAFDDRLHTIESNLKNLDTHQKKFEICGALYDIYEQIFDETPSLKGCDLETYKAEDLSKKFMHLGFEQISKDLNDSRLNALLRYEEKVMQALAKKYPSFLQDLHDIKKYRNKDKHGEKSQDGFSLTRVELERYRDEIYFLVENLLKNPLIKERENAQEEKHEEKHYKKNAEIDARSQLSNLNAPKPLFECFVGVNLAKAKYYSKKEDREKEKMILNFCKIFEIILFEAIQKQPKPDFKTKDELLGDYPNLKNLDSLREVREDFLKRAFEYNKASLGAYVLVLLGCKYFESVFEKVQEWLDFIARLIALRGHMHKITKELERLEEEDLKKLEKQALEYFNKIANKIYPKEKR</sequence>
<dbReference type="Proteomes" id="UP000220469">
    <property type="component" value="Unassembled WGS sequence"/>
</dbReference>
<protein>
    <recommendedName>
        <fullName evidence="3">Apea-like HEPN domain-containing protein</fullName>
    </recommendedName>
</protein>
<dbReference type="RefSeq" id="WP_198969464.1">
    <property type="nucleotide sequence ID" value="NZ_MBGM01000030.1"/>
</dbReference>
<name>A0AB73RV04_HELPX</name>
<reference evidence="1 2" key="1">
    <citation type="journal article" date="2017" name="Gut Pathog.">
        <title>Phylogenomics of Colombian Helicobacter pylori isolates.</title>
        <authorList>
            <person name="Gutierrez-Escobar A.J."/>
            <person name="Trujillo E."/>
            <person name="Acevedo O."/>
            <person name="Bravo M.M."/>
        </authorList>
    </citation>
    <scope>NUCLEOTIDE SEQUENCE [LARGE SCALE GENOMIC DNA]</scope>
    <source>
        <strain evidence="1 2">3076</strain>
    </source>
</reference>
<proteinExistence type="predicted"/>
<dbReference type="EMBL" id="MBGM01000030">
    <property type="protein sequence ID" value="PDW29181.1"/>
    <property type="molecule type" value="Genomic_DNA"/>
</dbReference>
<evidence type="ECO:0000313" key="2">
    <source>
        <dbReference type="Proteomes" id="UP000220469"/>
    </source>
</evidence>